<feature type="domain" description="Glycoside hydrolase family 31 N-terminal" evidence="4">
    <location>
        <begin position="334"/>
        <end position="416"/>
    </location>
</feature>
<dbReference type="Pfam" id="PF13802">
    <property type="entry name" value="Gal_mutarotas_2"/>
    <property type="match status" value="1"/>
</dbReference>
<keyword evidence="7" id="KW-1185">Reference proteome</keyword>
<dbReference type="Gene3D" id="2.60.40.1180">
    <property type="entry name" value="Golgi alpha-mannosidase II"/>
    <property type="match status" value="1"/>
</dbReference>
<evidence type="ECO:0000256" key="1">
    <source>
        <dbReference type="ARBA" id="ARBA00007806"/>
    </source>
</evidence>
<dbReference type="InterPro" id="IPR017853">
    <property type="entry name" value="GH"/>
</dbReference>
<dbReference type="AlphaFoldDB" id="A0A1Y1HZK6"/>
<dbReference type="InterPro" id="IPR044112">
    <property type="entry name" value="YihQ_TIM-like"/>
</dbReference>
<organism evidence="6 7">
    <name type="scientific">Klebsormidium nitens</name>
    <name type="common">Green alga</name>
    <name type="synonym">Ulothrix nitens</name>
    <dbReference type="NCBI Taxonomy" id="105231"/>
    <lineage>
        <taxon>Eukaryota</taxon>
        <taxon>Viridiplantae</taxon>
        <taxon>Streptophyta</taxon>
        <taxon>Klebsormidiophyceae</taxon>
        <taxon>Klebsormidiales</taxon>
        <taxon>Klebsormidiaceae</taxon>
        <taxon>Klebsormidium</taxon>
    </lineage>
</organism>
<reference evidence="6 7" key="1">
    <citation type="journal article" date="2014" name="Nat. Commun.">
        <title>Klebsormidium flaccidum genome reveals primary factors for plant terrestrial adaptation.</title>
        <authorList>
            <person name="Hori K."/>
            <person name="Maruyama F."/>
            <person name="Fujisawa T."/>
            <person name="Togashi T."/>
            <person name="Yamamoto N."/>
            <person name="Seo M."/>
            <person name="Sato S."/>
            <person name="Yamada T."/>
            <person name="Mori H."/>
            <person name="Tajima N."/>
            <person name="Moriyama T."/>
            <person name="Ikeuchi M."/>
            <person name="Watanabe M."/>
            <person name="Wada H."/>
            <person name="Kobayashi K."/>
            <person name="Saito M."/>
            <person name="Masuda T."/>
            <person name="Sasaki-Sekimoto Y."/>
            <person name="Mashiguchi K."/>
            <person name="Awai K."/>
            <person name="Shimojima M."/>
            <person name="Masuda S."/>
            <person name="Iwai M."/>
            <person name="Nobusawa T."/>
            <person name="Narise T."/>
            <person name="Kondo S."/>
            <person name="Saito H."/>
            <person name="Sato R."/>
            <person name="Murakawa M."/>
            <person name="Ihara Y."/>
            <person name="Oshima-Yamada Y."/>
            <person name="Ohtaka K."/>
            <person name="Satoh M."/>
            <person name="Sonobe K."/>
            <person name="Ishii M."/>
            <person name="Ohtani R."/>
            <person name="Kanamori-Sato M."/>
            <person name="Honoki R."/>
            <person name="Miyazaki D."/>
            <person name="Mochizuki H."/>
            <person name="Umetsu J."/>
            <person name="Higashi K."/>
            <person name="Shibata D."/>
            <person name="Kamiya Y."/>
            <person name="Sato N."/>
            <person name="Nakamura Y."/>
            <person name="Tabata S."/>
            <person name="Ida S."/>
            <person name="Kurokawa K."/>
            <person name="Ohta H."/>
        </authorList>
    </citation>
    <scope>NUCLEOTIDE SEQUENCE [LARGE SCALE GENOMIC DNA]</scope>
    <source>
        <strain evidence="6 7">NIES-2285</strain>
    </source>
</reference>
<dbReference type="InterPro" id="IPR052990">
    <property type="entry name" value="Sulfoquinovosidase_GH31"/>
</dbReference>
<dbReference type="InterPro" id="IPR025887">
    <property type="entry name" value="Glyco_hydro_31_N_dom"/>
</dbReference>
<evidence type="ECO:0000259" key="4">
    <source>
        <dbReference type="Pfam" id="PF13802"/>
    </source>
</evidence>
<feature type="domain" description="Glycoside hydrolase family 31 TIM barrel" evidence="3">
    <location>
        <begin position="871"/>
        <end position="972"/>
    </location>
</feature>
<dbReference type="InterPro" id="IPR048395">
    <property type="entry name" value="Glyco_hydro_31_C"/>
</dbReference>
<dbReference type="CDD" id="cd14752">
    <property type="entry name" value="GH31_N"/>
    <property type="match status" value="1"/>
</dbReference>
<evidence type="ECO:0000259" key="5">
    <source>
        <dbReference type="Pfam" id="PF21365"/>
    </source>
</evidence>
<dbReference type="SUPFAM" id="SSF51445">
    <property type="entry name" value="(Trans)glycosidases"/>
    <property type="match status" value="2"/>
</dbReference>
<dbReference type="STRING" id="105231.A0A1Y1HZK6"/>
<feature type="domain" description="Glycosyl hydrolase family 31 C-terminal" evidence="5">
    <location>
        <begin position="1015"/>
        <end position="1107"/>
    </location>
</feature>
<feature type="region of interest" description="Disordered" evidence="2">
    <location>
        <begin position="734"/>
        <end position="765"/>
    </location>
</feature>
<dbReference type="GO" id="GO:0004553">
    <property type="term" value="F:hydrolase activity, hydrolyzing O-glycosyl compounds"/>
    <property type="evidence" value="ECO:0007669"/>
    <property type="project" value="InterPro"/>
</dbReference>
<dbReference type="InterPro" id="IPR011013">
    <property type="entry name" value="Gal_mutarotase_sf_dom"/>
</dbReference>
<dbReference type="Proteomes" id="UP000054558">
    <property type="component" value="Unassembled WGS sequence"/>
</dbReference>
<dbReference type="OrthoDB" id="10070917at2759"/>
<feature type="compositionally biased region" description="Acidic residues" evidence="2">
    <location>
        <begin position="744"/>
        <end position="753"/>
    </location>
</feature>
<dbReference type="SUPFAM" id="SSF74650">
    <property type="entry name" value="Galactose mutarotase-like"/>
    <property type="match status" value="1"/>
</dbReference>
<dbReference type="PANTHER" id="PTHR46959">
    <property type="entry name" value="SULFOQUINOVOSIDASE"/>
    <property type="match status" value="1"/>
</dbReference>
<evidence type="ECO:0000256" key="2">
    <source>
        <dbReference type="SAM" id="MobiDB-lite"/>
    </source>
</evidence>
<feature type="region of interest" description="Disordered" evidence="2">
    <location>
        <begin position="827"/>
        <end position="857"/>
    </location>
</feature>
<feature type="region of interest" description="Disordered" evidence="2">
    <location>
        <begin position="248"/>
        <end position="279"/>
    </location>
</feature>
<dbReference type="PANTHER" id="PTHR46959:SF2">
    <property type="entry name" value="SULFOQUINOVOSIDASE"/>
    <property type="match status" value="1"/>
</dbReference>
<dbReference type="Gene3D" id="3.20.20.80">
    <property type="entry name" value="Glycosidases"/>
    <property type="match status" value="2"/>
</dbReference>
<dbReference type="CDD" id="cd06594">
    <property type="entry name" value="GH31_glucosidase_YihQ"/>
    <property type="match status" value="1"/>
</dbReference>
<dbReference type="SUPFAM" id="SSF51011">
    <property type="entry name" value="Glycosyl hydrolase domain"/>
    <property type="match status" value="1"/>
</dbReference>
<sequence length="1124" mass="122275">MPIPPLWPFHRKQLKCRAPVKRPLSFSPAVPSVTLPVGAGFLVHWDSNTGGSLSVTHVEEPDRVLWSTIPGECFLSAAAGEERIRDKRGSINVADRIIYGCGNQTVERIYAAGRGDRRGVVVSGTLFSEPQCAAQSVKAAPTGTAGLHGDTPLRTTCTGGCVIRVPYRLTFSEKRAHHLGFEVSVGAATFTAPPLSSSPSTASEHAPEGLVGEDDALLGQLRKAEYVADWLAGSQLNSGGIQDEACDVTVPESSDESSALQQESDGEIPALSMLSRSEPSTGDLASSYSQWSAASGASDALSAKWWSLATSATDEGVDESRQVRVRGCEGGRRLPLAINRVQLTYTSDPEERFFGFGEQFSHFDLKGKKVPILVQEQGIGRGDQPITFLANLASPGSGGSDTSSYAAVPHYITSRMRSLYLESYEYALFDLTEPHAVQIRVHASSVHGRILHGTTPAQLIERYTAAIGRMRPLPRWLTRGAVLGLQGGTARVREILAQLRAHRVPLAGVWLQDWVGQRRTAIGWQLWWNWQLDREHYPDWEALVDEIRAGGARVMGYVNPFLAKVGGPQAAHYGRDLFQEASARGLLVRARGGGPYMVENTSFSAGLLDLTNADARHWLKDVMKTEMVRLGIDGWMADFGESLPFDSVLHSGENPAVVHNRYPEMWARLNQEVADEVEAERSYARLSLPRTLSPAHSAALKKLLLPDPEQPTGTPLRGSPRQSLSSFCGAASCSSSWASLPSDDCGDQLEEGGADWSPSQSPGAFALLDTPDAEETVEPFLLEDVFEAESPQVPAFVAQSSQSSEAGLLESVNDVRVGITSTKHIEKESRLSESDGELVADEEGFETETESPLPATDGELDADALERDNEELDAARPVFFMRAGYRGSPGAASLFWLGDQMTSWQRHDGIKSAVTGLLSGGLSGFSLNHGDIGGYCSVALPGPLGVTRSEELLLRWMELAAFTTVFRTHEGNLPHAGAQAYSNARALAHFGRMARVYAAWDFYRQDLMQEAASTGLPVVRHLFLHYPHDPTVHRLTYEQFLVGDQILFAPVLDPGTARVKVYLPGGEVWQHVWSGKRHQSTLSEGKGDFVEVEAPMGFPAAFVREGSRVGRRFCDNLREQGLLQ</sequence>
<dbReference type="GO" id="GO:0005975">
    <property type="term" value="P:carbohydrate metabolic process"/>
    <property type="evidence" value="ECO:0007669"/>
    <property type="project" value="InterPro"/>
</dbReference>
<dbReference type="InterPro" id="IPR000322">
    <property type="entry name" value="Glyco_hydro_31_TIM"/>
</dbReference>
<dbReference type="InterPro" id="IPR013780">
    <property type="entry name" value="Glyco_hydro_b"/>
</dbReference>
<protein>
    <submittedName>
        <fullName evidence="6">Glycoside hydrolase family 31 protein</fullName>
    </submittedName>
</protein>
<dbReference type="Gene3D" id="2.60.40.1760">
    <property type="entry name" value="glycosyl hydrolase (family 31)"/>
    <property type="match status" value="1"/>
</dbReference>
<comment type="similarity">
    <text evidence="1">Belongs to the glycosyl hydrolase 31 family.</text>
</comment>
<keyword evidence="6" id="KW-0378">Hydrolase</keyword>
<dbReference type="Pfam" id="PF21365">
    <property type="entry name" value="Glyco_hydro_31_3rd"/>
    <property type="match status" value="1"/>
</dbReference>
<feature type="domain" description="Glycoside hydrolase family 31 TIM barrel" evidence="3">
    <location>
        <begin position="489"/>
        <end position="677"/>
    </location>
</feature>
<dbReference type="GO" id="GO:0016787">
    <property type="term" value="F:hydrolase activity"/>
    <property type="evidence" value="ECO:0000318"/>
    <property type="project" value="GO_Central"/>
</dbReference>
<dbReference type="EMBL" id="DF237125">
    <property type="protein sequence ID" value="GAQ84110.1"/>
    <property type="molecule type" value="Genomic_DNA"/>
</dbReference>
<dbReference type="Pfam" id="PF01055">
    <property type="entry name" value="Glyco_hydro_31_2nd"/>
    <property type="match status" value="2"/>
</dbReference>
<accession>A0A1Y1HZK6</accession>
<evidence type="ECO:0000313" key="6">
    <source>
        <dbReference type="EMBL" id="GAQ84110.1"/>
    </source>
</evidence>
<dbReference type="GO" id="GO:0030246">
    <property type="term" value="F:carbohydrate binding"/>
    <property type="evidence" value="ECO:0007669"/>
    <property type="project" value="InterPro"/>
</dbReference>
<evidence type="ECO:0000313" key="7">
    <source>
        <dbReference type="Proteomes" id="UP000054558"/>
    </source>
</evidence>
<feature type="compositionally biased region" description="Acidic residues" evidence="2">
    <location>
        <begin position="834"/>
        <end position="849"/>
    </location>
</feature>
<name>A0A1Y1HZK6_KLENI</name>
<dbReference type="OMA" id="FMTDFGE"/>
<gene>
    <name evidence="6" type="ORF">KFL_001760190</name>
</gene>
<evidence type="ECO:0000259" key="3">
    <source>
        <dbReference type="Pfam" id="PF01055"/>
    </source>
</evidence>
<proteinExistence type="inferred from homology"/>